<keyword evidence="4" id="KW-0547">Nucleotide-binding</keyword>
<dbReference type="InterPro" id="IPR036890">
    <property type="entry name" value="HATPase_C_sf"/>
</dbReference>
<comment type="catalytic activity">
    <reaction evidence="1">
        <text>ATP + protein L-histidine = ADP + protein N-phospho-L-histidine.</text>
        <dbReference type="EC" id="2.7.13.3"/>
    </reaction>
</comment>
<keyword evidence="10" id="KW-1185">Reference proteome</keyword>
<keyword evidence="3" id="KW-0808">Transferase</keyword>
<dbReference type="RefSeq" id="WP_188480435.1">
    <property type="nucleotide sequence ID" value="NZ_BMFC01000001.1"/>
</dbReference>
<evidence type="ECO:0000256" key="4">
    <source>
        <dbReference type="ARBA" id="ARBA00022741"/>
    </source>
</evidence>
<dbReference type="SMART" id="SM00387">
    <property type="entry name" value="HATPase_c"/>
    <property type="match status" value="1"/>
</dbReference>
<proteinExistence type="predicted"/>
<reference evidence="10" key="1">
    <citation type="journal article" date="2019" name="Int. J. Syst. Evol. Microbiol.">
        <title>The Global Catalogue of Microorganisms (GCM) 10K type strain sequencing project: providing services to taxonomists for standard genome sequencing and annotation.</title>
        <authorList>
            <consortium name="The Broad Institute Genomics Platform"/>
            <consortium name="The Broad Institute Genome Sequencing Center for Infectious Disease"/>
            <person name="Wu L."/>
            <person name="Ma J."/>
        </authorList>
    </citation>
    <scope>NUCLEOTIDE SEQUENCE [LARGE SCALE GENOMIC DNA]</scope>
    <source>
        <strain evidence="10">CGMCC 1.12478</strain>
    </source>
</reference>
<sequence>MHAIKFSPAGGTVGIQAQAMGEDQVEIVFRDNGPGFPEGTADVAFVAFERLGHETGTKSGVGVGLSLAQKFAEAMGGRIRIDETLRSGAKVSLILPLSLPE</sequence>
<evidence type="ECO:0000256" key="3">
    <source>
        <dbReference type="ARBA" id="ARBA00022679"/>
    </source>
</evidence>
<dbReference type="InterPro" id="IPR005467">
    <property type="entry name" value="His_kinase_dom"/>
</dbReference>
<evidence type="ECO:0000313" key="10">
    <source>
        <dbReference type="Proteomes" id="UP000645462"/>
    </source>
</evidence>
<dbReference type="InterPro" id="IPR003594">
    <property type="entry name" value="HATPase_dom"/>
</dbReference>
<evidence type="ECO:0000259" key="8">
    <source>
        <dbReference type="PROSITE" id="PS50109"/>
    </source>
</evidence>
<organism evidence="9 10">
    <name type="scientific">Marivita lacus</name>
    <dbReference type="NCBI Taxonomy" id="1323742"/>
    <lineage>
        <taxon>Bacteria</taxon>
        <taxon>Pseudomonadati</taxon>
        <taxon>Pseudomonadota</taxon>
        <taxon>Alphaproteobacteria</taxon>
        <taxon>Rhodobacterales</taxon>
        <taxon>Roseobacteraceae</taxon>
        <taxon>Marivita</taxon>
    </lineage>
</organism>
<evidence type="ECO:0000256" key="6">
    <source>
        <dbReference type="ARBA" id="ARBA00022840"/>
    </source>
</evidence>
<evidence type="ECO:0000256" key="2">
    <source>
        <dbReference type="ARBA" id="ARBA00012438"/>
    </source>
</evidence>
<dbReference type="SUPFAM" id="SSF55874">
    <property type="entry name" value="ATPase domain of HSP90 chaperone/DNA topoisomerase II/histidine kinase"/>
    <property type="match status" value="1"/>
</dbReference>
<keyword evidence="5" id="KW-0418">Kinase</keyword>
<dbReference type="Gene3D" id="3.30.565.10">
    <property type="entry name" value="Histidine kinase-like ATPase, C-terminal domain"/>
    <property type="match status" value="1"/>
</dbReference>
<dbReference type="PRINTS" id="PR00344">
    <property type="entry name" value="BCTRLSENSOR"/>
</dbReference>
<evidence type="ECO:0000256" key="1">
    <source>
        <dbReference type="ARBA" id="ARBA00000085"/>
    </source>
</evidence>
<dbReference type="EMBL" id="BMFC01000001">
    <property type="protein sequence ID" value="GGB91979.1"/>
    <property type="molecule type" value="Genomic_DNA"/>
</dbReference>
<dbReference type="Proteomes" id="UP000645462">
    <property type="component" value="Unassembled WGS sequence"/>
</dbReference>
<feature type="domain" description="Histidine kinase" evidence="8">
    <location>
        <begin position="1"/>
        <end position="99"/>
    </location>
</feature>
<dbReference type="EC" id="2.7.13.3" evidence="2"/>
<evidence type="ECO:0000256" key="7">
    <source>
        <dbReference type="ARBA" id="ARBA00023012"/>
    </source>
</evidence>
<name>A0ABQ1K8K6_9RHOB</name>
<keyword evidence="6" id="KW-0067">ATP-binding</keyword>
<dbReference type="Pfam" id="PF02518">
    <property type="entry name" value="HATPase_c"/>
    <property type="match status" value="1"/>
</dbReference>
<gene>
    <name evidence="9" type="ORF">GCM10011363_05700</name>
</gene>
<accession>A0ABQ1K8K6</accession>
<dbReference type="PANTHER" id="PTHR42878">
    <property type="entry name" value="TWO-COMPONENT HISTIDINE KINASE"/>
    <property type="match status" value="1"/>
</dbReference>
<dbReference type="PROSITE" id="PS50109">
    <property type="entry name" value="HIS_KIN"/>
    <property type="match status" value="1"/>
</dbReference>
<keyword evidence="7" id="KW-0902">Two-component regulatory system</keyword>
<protein>
    <recommendedName>
        <fullName evidence="2">histidine kinase</fullName>
        <ecNumber evidence="2">2.7.13.3</ecNumber>
    </recommendedName>
</protein>
<dbReference type="InterPro" id="IPR004358">
    <property type="entry name" value="Sig_transdc_His_kin-like_C"/>
</dbReference>
<comment type="caution">
    <text evidence="9">The sequence shown here is derived from an EMBL/GenBank/DDBJ whole genome shotgun (WGS) entry which is preliminary data.</text>
</comment>
<evidence type="ECO:0000313" key="9">
    <source>
        <dbReference type="EMBL" id="GGB91979.1"/>
    </source>
</evidence>
<evidence type="ECO:0000256" key="5">
    <source>
        <dbReference type="ARBA" id="ARBA00022777"/>
    </source>
</evidence>
<dbReference type="InterPro" id="IPR050351">
    <property type="entry name" value="BphY/WalK/GraS-like"/>
</dbReference>
<dbReference type="PANTHER" id="PTHR42878:SF7">
    <property type="entry name" value="SENSOR HISTIDINE KINASE GLRK"/>
    <property type="match status" value="1"/>
</dbReference>